<dbReference type="AlphaFoldDB" id="A0A0G1X4D9"/>
<organism evidence="1 2">
    <name type="scientific">Candidatus Amesbacteria bacterium GW2011_GWB1_48_13</name>
    <dbReference type="NCBI Taxonomy" id="1618362"/>
    <lineage>
        <taxon>Bacteria</taxon>
        <taxon>Candidatus Amesiibacteriota</taxon>
    </lineage>
</organism>
<protein>
    <submittedName>
        <fullName evidence="1">Uncharacterized protein</fullName>
    </submittedName>
</protein>
<accession>A0A0G1X4D9</accession>
<dbReference type="Proteomes" id="UP000034694">
    <property type="component" value="Unassembled WGS sequence"/>
</dbReference>
<evidence type="ECO:0000313" key="1">
    <source>
        <dbReference type="EMBL" id="KKU97463.1"/>
    </source>
</evidence>
<name>A0A0G1X4D9_9BACT</name>
<sequence length="260" mass="29623">MTKVAIPAIEIAKAYLLAELSKIFPGDNFQNSLEDNIGKLPEQDVWRLLEALSFTYRLNGVFWSISDDSYVWNKEEVSCDSLVLTGMNPQVDRITHSETIQNNPLKFRDYLITYFKKFPDSDPEGLGQFRPKGEVIKCPTIILTAKDEKLLLLDGSNRFMAHLLNGNNTINAYIGRKVKDGKMKLGDSIFWLLRHVYEKGDETTKQSVLTVIKELVNAISDGKDAVETYWISHVRDEKLKEVGKQILLEISKTSNSQMVF</sequence>
<gene>
    <name evidence="1" type="ORF">UY28_C0020G0007</name>
</gene>
<evidence type="ECO:0000313" key="2">
    <source>
        <dbReference type="Proteomes" id="UP000034694"/>
    </source>
</evidence>
<proteinExistence type="predicted"/>
<dbReference type="EMBL" id="LCPK01000020">
    <property type="protein sequence ID" value="KKU97463.1"/>
    <property type="molecule type" value="Genomic_DNA"/>
</dbReference>
<reference evidence="1 2" key="1">
    <citation type="journal article" date="2015" name="Nature">
        <title>rRNA introns, odd ribosomes, and small enigmatic genomes across a large radiation of phyla.</title>
        <authorList>
            <person name="Brown C.T."/>
            <person name="Hug L.A."/>
            <person name="Thomas B.C."/>
            <person name="Sharon I."/>
            <person name="Castelle C.J."/>
            <person name="Singh A."/>
            <person name="Wilkins M.J."/>
            <person name="Williams K.H."/>
            <person name="Banfield J.F."/>
        </authorList>
    </citation>
    <scope>NUCLEOTIDE SEQUENCE [LARGE SCALE GENOMIC DNA]</scope>
</reference>
<comment type="caution">
    <text evidence="1">The sequence shown here is derived from an EMBL/GenBank/DDBJ whole genome shotgun (WGS) entry which is preliminary data.</text>
</comment>